<protein>
    <submittedName>
        <fullName evidence="2">Uncharacterized protein</fullName>
    </submittedName>
</protein>
<accession>A0A5C5XG25</accession>
<dbReference type="Proteomes" id="UP000316095">
    <property type="component" value="Unassembled WGS sequence"/>
</dbReference>
<dbReference type="OrthoDB" id="1821427at2"/>
<comment type="caution">
    <text evidence="2">The sequence shown here is derived from an EMBL/GenBank/DDBJ whole genome shotgun (WGS) entry which is preliminary data.</text>
</comment>
<gene>
    <name evidence="2" type="ORF">Pan54_27260</name>
</gene>
<sequence>MGSVEMTCGCGFRFLNSTDNRSYVAHWIADQDLDEFWGHIDNAIEKSGPSAREKEAACMNLRRLLLSARQTIWQCPECGQVRLNDPDDPAGNTHAFQPESDSPRNILKSRKLKSR</sequence>
<evidence type="ECO:0000256" key="1">
    <source>
        <dbReference type="SAM" id="MobiDB-lite"/>
    </source>
</evidence>
<feature type="region of interest" description="Disordered" evidence="1">
    <location>
        <begin position="83"/>
        <end position="115"/>
    </location>
</feature>
<evidence type="ECO:0000313" key="3">
    <source>
        <dbReference type="Proteomes" id="UP000316095"/>
    </source>
</evidence>
<organism evidence="2 3">
    <name type="scientific">Rubinisphaera italica</name>
    <dbReference type="NCBI Taxonomy" id="2527969"/>
    <lineage>
        <taxon>Bacteria</taxon>
        <taxon>Pseudomonadati</taxon>
        <taxon>Planctomycetota</taxon>
        <taxon>Planctomycetia</taxon>
        <taxon>Planctomycetales</taxon>
        <taxon>Planctomycetaceae</taxon>
        <taxon>Rubinisphaera</taxon>
    </lineage>
</organism>
<keyword evidence="3" id="KW-1185">Reference proteome</keyword>
<dbReference type="AlphaFoldDB" id="A0A5C5XG25"/>
<reference evidence="2 3" key="1">
    <citation type="submission" date="2019-02" db="EMBL/GenBank/DDBJ databases">
        <title>Deep-cultivation of Planctomycetes and their phenomic and genomic characterization uncovers novel biology.</title>
        <authorList>
            <person name="Wiegand S."/>
            <person name="Jogler M."/>
            <person name="Boedeker C."/>
            <person name="Pinto D."/>
            <person name="Vollmers J."/>
            <person name="Rivas-Marin E."/>
            <person name="Kohn T."/>
            <person name="Peeters S.H."/>
            <person name="Heuer A."/>
            <person name="Rast P."/>
            <person name="Oberbeckmann S."/>
            <person name="Bunk B."/>
            <person name="Jeske O."/>
            <person name="Meyerdierks A."/>
            <person name="Storesund J.E."/>
            <person name="Kallscheuer N."/>
            <person name="Luecker S."/>
            <person name="Lage O.M."/>
            <person name="Pohl T."/>
            <person name="Merkel B.J."/>
            <person name="Hornburger P."/>
            <person name="Mueller R.-W."/>
            <person name="Bruemmer F."/>
            <person name="Labrenz M."/>
            <person name="Spormann A.M."/>
            <person name="Op Den Camp H."/>
            <person name="Overmann J."/>
            <person name="Amann R."/>
            <person name="Jetten M.S.M."/>
            <person name="Mascher T."/>
            <person name="Medema M.H."/>
            <person name="Devos D.P."/>
            <person name="Kaster A.-K."/>
            <person name="Ovreas L."/>
            <person name="Rohde M."/>
            <person name="Galperin M.Y."/>
            <person name="Jogler C."/>
        </authorList>
    </citation>
    <scope>NUCLEOTIDE SEQUENCE [LARGE SCALE GENOMIC DNA]</scope>
    <source>
        <strain evidence="2 3">Pan54</strain>
    </source>
</reference>
<name>A0A5C5XG25_9PLAN</name>
<dbReference type="RefSeq" id="WP_146503897.1">
    <property type="nucleotide sequence ID" value="NZ_SJPG01000001.1"/>
</dbReference>
<evidence type="ECO:0000313" key="2">
    <source>
        <dbReference type="EMBL" id="TWT61987.1"/>
    </source>
</evidence>
<proteinExistence type="predicted"/>
<dbReference type="EMBL" id="SJPG01000001">
    <property type="protein sequence ID" value="TWT61987.1"/>
    <property type="molecule type" value="Genomic_DNA"/>
</dbReference>